<dbReference type="RefSeq" id="WP_033903353.1">
    <property type="nucleotide sequence ID" value="NZ_CP014546.1"/>
</dbReference>
<evidence type="ECO:0000313" key="3">
    <source>
        <dbReference type="Proteomes" id="UP000070516"/>
    </source>
</evidence>
<feature type="transmembrane region" description="Helical" evidence="1">
    <location>
        <begin position="86"/>
        <end position="107"/>
    </location>
</feature>
<accession>A0A127HWT0</accession>
<proteinExistence type="predicted"/>
<protein>
    <submittedName>
        <fullName evidence="2">Uncharacterized protein</fullName>
    </submittedName>
</protein>
<gene>
    <name evidence="2" type="ORF">AYR47_11325</name>
</gene>
<dbReference type="AlphaFoldDB" id="A0A127HWT0"/>
<feature type="transmembrane region" description="Helical" evidence="1">
    <location>
        <begin position="61"/>
        <end position="80"/>
    </location>
</feature>
<name>A0A127HWT0_PSEAZ</name>
<organism evidence="2 3">
    <name type="scientific">Pseudomonas azotoformans</name>
    <dbReference type="NCBI Taxonomy" id="47878"/>
    <lineage>
        <taxon>Bacteria</taxon>
        <taxon>Pseudomonadati</taxon>
        <taxon>Pseudomonadota</taxon>
        <taxon>Gammaproteobacteria</taxon>
        <taxon>Pseudomonadales</taxon>
        <taxon>Pseudomonadaceae</taxon>
        <taxon>Pseudomonas</taxon>
    </lineage>
</organism>
<evidence type="ECO:0000256" key="1">
    <source>
        <dbReference type="SAM" id="Phobius"/>
    </source>
</evidence>
<dbReference type="KEGG" id="pazo:AYR47_11325"/>
<reference evidence="2 3" key="1">
    <citation type="submission" date="2016-02" db="EMBL/GenBank/DDBJ databases">
        <title>Complete genome sequence of Pseudomonas azotoformans S4.</title>
        <authorList>
            <person name="Fang Y."/>
            <person name="Wu L."/>
            <person name="Feng G."/>
        </authorList>
    </citation>
    <scope>NUCLEOTIDE SEQUENCE [LARGE SCALE GENOMIC DNA]</scope>
    <source>
        <strain evidence="2 3">S4</strain>
    </source>
</reference>
<dbReference type="EMBL" id="CP014546">
    <property type="protein sequence ID" value="AMN78877.1"/>
    <property type="molecule type" value="Genomic_DNA"/>
</dbReference>
<keyword evidence="1" id="KW-0472">Membrane</keyword>
<keyword evidence="1" id="KW-1133">Transmembrane helix</keyword>
<keyword evidence="1" id="KW-0812">Transmembrane</keyword>
<dbReference type="Proteomes" id="UP000070516">
    <property type="component" value="Chromosome"/>
</dbReference>
<sequence length="143" mass="16275">MNAVIGIKGHCAHCDITFNLKPWQLNAIAIEEPFDCPYCQWILQLNCPRQLRQFRSLDHWALVRPSMVVLTCTALIVALVTEWVGLISVIGQFNISLIVLLVHFLVLRYARYRQRITLELQVVSPSLPIEQLAPIACARLGQQ</sequence>
<evidence type="ECO:0000313" key="2">
    <source>
        <dbReference type="EMBL" id="AMN78877.1"/>
    </source>
</evidence>